<proteinExistence type="predicted"/>
<keyword evidence="1" id="KW-0732">Signal</keyword>
<comment type="caution">
    <text evidence="2">The sequence shown here is derived from an EMBL/GenBank/DDBJ whole genome shotgun (WGS) entry which is preliminary data.</text>
</comment>
<dbReference type="RefSeq" id="WP_122143677.1">
    <property type="nucleotide sequence ID" value="NZ_JAFKPM010000013.1"/>
</dbReference>
<organism evidence="2 3">
    <name type="scientific">Bacteroides fragilis</name>
    <dbReference type="NCBI Taxonomy" id="817"/>
    <lineage>
        <taxon>Bacteria</taxon>
        <taxon>Pseudomonadati</taxon>
        <taxon>Bacteroidota</taxon>
        <taxon>Bacteroidia</taxon>
        <taxon>Bacteroidales</taxon>
        <taxon>Bacteroidaceae</taxon>
        <taxon>Bacteroides</taxon>
    </lineage>
</organism>
<feature type="signal peptide" evidence="1">
    <location>
        <begin position="1"/>
        <end position="23"/>
    </location>
</feature>
<reference evidence="2 3" key="1">
    <citation type="submission" date="2018-08" db="EMBL/GenBank/DDBJ databases">
        <title>A genome reference for cultivated species of the human gut microbiota.</title>
        <authorList>
            <person name="Zou Y."/>
            <person name="Xue W."/>
            <person name="Luo G."/>
        </authorList>
    </citation>
    <scope>NUCLEOTIDE SEQUENCE [LARGE SCALE GENOMIC DNA]</scope>
    <source>
        <strain evidence="2 3">AF14-26</strain>
    </source>
</reference>
<evidence type="ECO:0000313" key="3">
    <source>
        <dbReference type="Proteomes" id="UP000286270"/>
    </source>
</evidence>
<dbReference type="EMBL" id="QRZH01000036">
    <property type="protein sequence ID" value="RGV47292.1"/>
    <property type="molecule type" value="Genomic_DNA"/>
</dbReference>
<evidence type="ECO:0000313" key="2">
    <source>
        <dbReference type="EMBL" id="RGV47292.1"/>
    </source>
</evidence>
<sequence length="427" mass="46394">MKKQMKKAGWLGVLACASVMAFAACSNEEDVASAIDQNKVIDEVTIKLNTSASGLTRALTSNPVGKENDLNKVLLFIRHADDEHGTNNVYKEYVLTTERSKTVKFPKNGSSVYAFANPTQELQSALEKLVNVQGSSDDEKARNFQDQIRGFAQRMSKSYIGGLDSNGSFIMSGTADINNAQGASPYMLPVTLNRELSKVTFKVNKKALDSDGDEEAKVQLKSIEAVFVKKSAPVIAPFKLDGVTPSGFELDFGYNEGGFVDDFGGPSNGSQTVDNVDNNQAYDQGGSVSEATTAYTYKYAYALNNDNTHYIFPDFYTLPNFTNNPHKGTVVILKAKVCGQELVDNGVSGVGNVTDEVVRYYKARVSSGIQDFLTDRNMHYIINSQIKGIGSGSIDEATDESKTQDNTLVVTVTAAPWTVVNSDQTIE</sequence>
<dbReference type="PROSITE" id="PS51257">
    <property type="entry name" value="PROKAR_LIPOPROTEIN"/>
    <property type="match status" value="1"/>
</dbReference>
<accession>A0A412XPW8</accession>
<dbReference type="Proteomes" id="UP000286270">
    <property type="component" value="Unassembled WGS sequence"/>
</dbReference>
<dbReference type="Gene3D" id="2.60.40.3690">
    <property type="match status" value="1"/>
</dbReference>
<name>A0A412XPW8_BACFG</name>
<dbReference type="AlphaFoldDB" id="A0A412XPW8"/>
<feature type="chain" id="PRO_5019561118" description="Lipoprotein" evidence="1">
    <location>
        <begin position="24"/>
        <end position="427"/>
    </location>
</feature>
<evidence type="ECO:0008006" key="4">
    <source>
        <dbReference type="Google" id="ProtNLM"/>
    </source>
</evidence>
<protein>
    <recommendedName>
        <fullName evidence="4">Lipoprotein</fullName>
    </recommendedName>
</protein>
<evidence type="ECO:0000256" key="1">
    <source>
        <dbReference type="SAM" id="SignalP"/>
    </source>
</evidence>
<gene>
    <name evidence="2" type="ORF">DWW08_22980</name>
</gene>